<dbReference type="RefSeq" id="WP_072852640.1">
    <property type="nucleotide sequence ID" value="NZ_FQVI01000014.1"/>
</dbReference>
<gene>
    <name evidence="2" type="ORF">SAMN02745158_02728</name>
</gene>
<protein>
    <recommendedName>
        <fullName evidence="4">Transporter</fullName>
    </recommendedName>
</protein>
<feature type="transmembrane region" description="Helical" evidence="1">
    <location>
        <begin position="20"/>
        <end position="40"/>
    </location>
</feature>
<evidence type="ECO:0000256" key="1">
    <source>
        <dbReference type="SAM" id="Phobius"/>
    </source>
</evidence>
<dbReference type="STRING" id="1122155.SAMN02745158_02728"/>
<sequence>MEKKPLRKRINELVFHASRYTELVISIIILAVIAALVIALVYDLTSMPLLHMTSEYFTQFLARALSLVVGVEFVKMLCKHTPETLIEVLMFATARQMVVEHLATWETLIGILAIAILFAVRKYLFLKPGASNTSDTFEN</sequence>
<evidence type="ECO:0000313" key="2">
    <source>
        <dbReference type="EMBL" id="SHF15764.1"/>
    </source>
</evidence>
<dbReference type="EMBL" id="FQVI01000014">
    <property type="protein sequence ID" value="SHF15764.1"/>
    <property type="molecule type" value="Genomic_DNA"/>
</dbReference>
<proteinExistence type="predicted"/>
<name>A0A1M4ZCI5_9CLOT</name>
<feature type="transmembrane region" description="Helical" evidence="1">
    <location>
        <begin position="98"/>
        <end position="120"/>
    </location>
</feature>
<keyword evidence="3" id="KW-1185">Reference proteome</keyword>
<dbReference type="AlphaFoldDB" id="A0A1M4ZCI5"/>
<dbReference type="Proteomes" id="UP000184245">
    <property type="component" value="Unassembled WGS sequence"/>
</dbReference>
<dbReference type="OrthoDB" id="362826at2"/>
<keyword evidence="1" id="KW-0812">Transmembrane</keyword>
<evidence type="ECO:0000313" key="3">
    <source>
        <dbReference type="Proteomes" id="UP000184245"/>
    </source>
</evidence>
<reference evidence="2 3" key="1">
    <citation type="submission" date="2016-11" db="EMBL/GenBank/DDBJ databases">
        <authorList>
            <person name="Jaros S."/>
            <person name="Januszkiewicz K."/>
            <person name="Wedrychowicz H."/>
        </authorList>
    </citation>
    <scope>NUCLEOTIDE SEQUENCE [LARGE SCALE GENOMIC DNA]</scope>
    <source>
        <strain evidence="2 3">DSM 17459</strain>
    </source>
</reference>
<keyword evidence="1" id="KW-0472">Membrane</keyword>
<accession>A0A1M4ZCI5</accession>
<evidence type="ECO:0008006" key="4">
    <source>
        <dbReference type="Google" id="ProtNLM"/>
    </source>
</evidence>
<organism evidence="2 3">
    <name type="scientific">Lactonifactor longoviformis DSM 17459</name>
    <dbReference type="NCBI Taxonomy" id="1122155"/>
    <lineage>
        <taxon>Bacteria</taxon>
        <taxon>Bacillati</taxon>
        <taxon>Bacillota</taxon>
        <taxon>Clostridia</taxon>
        <taxon>Eubacteriales</taxon>
        <taxon>Clostridiaceae</taxon>
        <taxon>Lactonifactor</taxon>
    </lineage>
</organism>
<keyword evidence="1" id="KW-1133">Transmembrane helix</keyword>